<evidence type="ECO:0000313" key="2">
    <source>
        <dbReference type="Proteomes" id="UP000242791"/>
    </source>
</evidence>
<dbReference type="AlphaFoldDB" id="A0A1J9RJI1"/>
<reference evidence="1 2" key="1">
    <citation type="submission" date="2015-08" db="EMBL/GenBank/DDBJ databases">
        <title>Emmonsia species relationships and genome sequence.</title>
        <authorList>
            <person name="Cuomo C.A."/>
            <person name="Schwartz I.S."/>
            <person name="Kenyon C."/>
            <person name="De Hoog G.S."/>
            <person name="Govender N.P."/>
            <person name="Botha A."/>
            <person name="Moreno L."/>
            <person name="De Vries M."/>
            <person name="Munoz J.F."/>
            <person name="Stielow J.B."/>
        </authorList>
    </citation>
    <scope>NUCLEOTIDE SEQUENCE [LARGE SCALE GENOMIC DNA]</scope>
    <source>
        <strain evidence="1 2">EI222</strain>
    </source>
</reference>
<accession>A0A1J9RJI1</accession>
<sequence>MLVIAGSHVVEHDFHPHKSQALSDELLCFVINITGRAGRKTSNISTTSSFAQHAAAPRDLLVLPKRSTNLNKLLQPGLPGDQLCYCRSSPDGMPDAA</sequence>
<gene>
    <name evidence="1" type="ORF">ACJ73_00842</name>
</gene>
<name>A0A1J9RJI1_9EURO</name>
<keyword evidence="2" id="KW-1185">Reference proteome</keyword>
<evidence type="ECO:0000313" key="1">
    <source>
        <dbReference type="EMBL" id="OJD27757.1"/>
    </source>
</evidence>
<organism evidence="1 2">
    <name type="scientific">Blastomyces percursus</name>
    <dbReference type="NCBI Taxonomy" id="1658174"/>
    <lineage>
        <taxon>Eukaryota</taxon>
        <taxon>Fungi</taxon>
        <taxon>Dikarya</taxon>
        <taxon>Ascomycota</taxon>
        <taxon>Pezizomycotina</taxon>
        <taxon>Eurotiomycetes</taxon>
        <taxon>Eurotiomycetidae</taxon>
        <taxon>Onygenales</taxon>
        <taxon>Ajellomycetaceae</taxon>
        <taxon>Blastomyces</taxon>
    </lineage>
</organism>
<dbReference type="VEuPathDB" id="FungiDB:ACJ73_00842"/>
<comment type="caution">
    <text evidence="1">The sequence shown here is derived from an EMBL/GenBank/DDBJ whole genome shotgun (WGS) entry which is preliminary data.</text>
</comment>
<dbReference type="Proteomes" id="UP000242791">
    <property type="component" value="Unassembled WGS sequence"/>
</dbReference>
<dbReference type="EMBL" id="LGTZ01000066">
    <property type="protein sequence ID" value="OJD27757.1"/>
    <property type="molecule type" value="Genomic_DNA"/>
</dbReference>
<proteinExistence type="predicted"/>
<protein>
    <submittedName>
        <fullName evidence="1">Uncharacterized protein</fullName>
    </submittedName>
</protein>